<dbReference type="AlphaFoldDB" id="A0A1F8EYB8"/>
<comment type="caution">
    <text evidence="1">The sequence shown here is derived from an EMBL/GenBank/DDBJ whole genome shotgun (WGS) entry which is preliminary data.</text>
</comment>
<evidence type="ECO:0000313" key="1">
    <source>
        <dbReference type="EMBL" id="OGN05478.1"/>
    </source>
</evidence>
<gene>
    <name evidence="1" type="ORF">A2831_01390</name>
</gene>
<organism evidence="1 2">
    <name type="scientific">Candidatus Yanofskybacteria bacterium RIFCSPHIGHO2_01_FULL_44_17</name>
    <dbReference type="NCBI Taxonomy" id="1802668"/>
    <lineage>
        <taxon>Bacteria</taxon>
        <taxon>Candidatus Yanofskyibacteriota</taxon>
    </lineage>
</organism>
<protein>
    <submittedName>
        <fullName evidence="1">Uncharacterized protein</fullName>
    </submittedName>
</protein>
<dbReference type="EMBL" id="MGJI01000008">
    <property type="protein sequence ID" value="OGN05478.1"/>
    <property type="molecule type" value="Genomic_DNA"/>
</dbReference>
<dbReference type="Proteomes" id="UP000177507">
    <property type="component" value="Unassembled WGS sequence"/>
</dbReference>
<proteinExistence type="predicted"/>
<sequence>MVTLESRYGGKNKEKGIRVRTSVFADIEDLERVLPIFAKSAKYNSLHLNGTGEKIGNFPGHFLITFHEAEGSPDPFEVLMSKQYKCSGSQSPTFYFYDPA</sequence>
<evidence type="ECO:0000313" key="2">
    <source>
        <dbReference type="Proteomes" id="UP000177507"/>
    </source>
</evidence>
<name>A0A1F8EYB8_9BACT</name>
<accession>A0A1F8EYB8</accession>
<reference evidence="1 2" key="1">
    <citation type="journal article" date="2016" name="Nat. Commun.">
        <title>Thousands of microbial genomes shed light on interconnected biogeochemical processes in an aquifer system.</title>
        <authorList>
            <person name="Anantharaman K."/>
            <person name="Brown C.T."/>
            <person name="Hug L.A."/>
            <person name="Sharon I."/>
            <person name="Castelle C.J."/>
            <person name="Probst A.J."/>
            <person name="Thomas B.C."/>
            <person name="Singh A."/>
            <person name="Wilkins M.J."/>
            <person name="Karaoz U."/>
            <person name="Brodie E.L."/>
            <person name="Williams K.H."/>
            <person name="Hubbard S.S."/>
            <person name="Banfield J.F."/>
        </authorList>
    </citation>
    <scope>NUCLEOTIDE SEQUENCE [LARGE SCALE GENOMIC DNA]</scope>
</reference>